<keyword evidence="6" id="KW-0808">Transferase</keyword>
<dbReference type="Gene3D" id="3.90.870.10">
    <property type="entry name" value="DHBP synthase"/>
    <property type="match status" value="1"/>
</dbReference>
<dbReference type="EC" id="2.7.7.87" evidence="3"/>
<dbReference type="NCBIfam" id="TIGR00057">
    <property type="entry name" value="L-threonylcarbamoyladenylate synthase"/>
    <property type="match status" value="1"/>
</dbReference>
<feature type="compositionally biased region" description="Polar residues" evidence="14">
    <location>
        <begin position="381"/>
        <end position="393"/>
    </location>
</feature>
<evidence type="ECO:0000256" key="11">
    <source>
        <dbReference type="ARBA" id="ARBA00029774"/>
    </source>
</evidence>
<reference evidence="17" key="1">
    <citation type="journal article" date="2023" name="Mol. Phylogenet. Evol.">
        <title>Genome-scale phylogeny and comparative genomics of the fungal order Sordariales.</title>
        <authorList>
            <person name="Hensen N."/>
            <person name="Bonometti L."/>
            <person name="Westerberg I."/>
            <person name="Brannstrom I.O."/>
            <person name="Guillou S."/>
            <person name="Cros-Aarteil S."/>
            <person name="Calhoun S."/>
            <person name="Haridas S."/>
            <person name="Kuo A."/>
            <person name="Mondo S."/>
            <person name="Pangilinan J."/>
            <person name="Riley R."/>
            <person name="LaButti K."/>
            <person name="Andreopoulos B."/>
            <person name="Lipzen A."/>
            <person name="Chen C."/>
            <person name="Yan M."/>
            <person name="Daum C."/>
            <person name="Ng V."/>
            <person name="Clum A."/>
            <person name="Steindorff A."/>
            <person name="Ohm R.A."/>
            <person name="Martin F."/>
            <person name="Silar P."/>
            <person name="Natvig D.O."/>
            <person name="Lalanne C."/>
            <person name="Gautier V."/>
            <person name="Ament-Velasquez S.L."/>
            <person name="Kruys A."/>
            <person name="Hutchinson M.I."/>
            <person name="Powell A.J."/>
            <person name="Barry K."/>
            <person name="Miller A.N."/>
            <person name="Grigoriev I.V."/>
            <person name="Debuchy R."/>
            <person name="Gladieux P."/>
            <person name="Hiltunen Thoren M."/>
            <person name="Johannesson H."/>
        </authorList>
    </citation>
    <scope>NUCLEOTIDE SEQUENCE [LARGE SCALE GENOMIC DNA]</scope>
    <source>
        <strain evidence="17">CBS 340.73</strain>
    </source>
</reference>
<evidence type="ECO:0000256" key="3">
    <source>
        <dbReference type="ARBA" id="ARBA00012584"/>
    </source>
</evidence>
<dbReference type="GO" id="GO:0000049">
    <property type="term" value="F:tRNA binding"/>
    <property type="evidence" value="ECO:0007669"/>
    <property type="project" value="TreeGrafter"/>
</dbReference>
<keyword evidence="9" id="KW-0547">Nucleotide-binding</keyword>
<feature type="region of interest" description="Disordered" evidence="14">
    <location>
        <begin position="381"/>
        <end position="401"/>
    </location>
</feature>
<accession>A0AAN6N6D9</accession>
<dbReference type="GO" id="GO:0005524">
    <property type="term" value="F:ATP binding"/>
    <property type="evidence" value="ECO:0007669"/>
    <property type="project" value="UniProtKB-KW"/>
</dbReference>
<keyword evidence="17" id="KW-1185">Reference proteome</keyword>
<comment type="subcellular location">
    <subcellularLocation>
        <location evidence="1">Cytoplasm</location>
    </subcellularLocation>
</comment>
<dbReference type="FunFam" id="3.90.870.10:FF:000008">
    <property type="entry name" value="Threonylcarbamoyl-AMP synthase"/>
    <property type="match status" value="1"/>
</dbReference>
<keyword evidence="10" id="KW-0067">ATP-binding</keyword>
<evidence type="ECO:0000313" key="16">
    <source>
        <dbReference type="EMBL" id="KAK3939675.1"/>
    </source>
</evidence>
<evidence type="ECO:0000256" key="6">
    <source>
        <dbReference type="ARBA" id="ARBA00022679"/>
    </source>
</evidence>
<dbReference type="GO" id="GO:0061710">
    <property type="term" value="F:L-threonylcarbamoyladenylate synthase"/>
    <property type="evidence" value="ECO:0007669"/>
    <property type="project" value="UniProtKB-EC"/>
</dbReference>
<dbReference type="GO" id="GO:0002949">
    <property type="term" value="P:tRNA threonylcarbamoyladenosine modification"/>
    <property type="evidence" value="ECO:0007669"/>
    <property type="project" value="UniProtKB-ARBA"/>
</dbReference>
<evidence type="ECO:0000256" key="2">
    <source>
        <dbReference type="ARBA" id="ARBA00007663"/>
    </source>
</evidence>
<dbReference type="GO" id="GO:0006450">
    <property type="term" value="P:regulation of translational fidelity"/>
    <property type="evidence" value="ECO:0007669"/>
    <property type="project" value="TreeGrafter"/>
</dbReference>
<evidence type="ECO:0000259" key="15">
    <source>
        <dbReference type="PROSITE" id="PS51163"/>
    </source>
</evidence>
<dbReference type="InterPro" id="IPR038385">
    <property type="entry name" value="Sua5/YwlC_C"/>
</dbReference>
<dbReference type="GO" id="GO:0005737">
    <property type="term" value="C:cytoplasm"/>
    <property type="evidence" value="ECO:0007669"/>
    <property type="project" value="UniProtKB-SubCell"/>
</dbReference>
<evidence type="ECO:0000256" key="4">
    <source>
        <dbReference type="ARBA" id="ARBA00015492"/>
    </source>
</evidence>
<evidence type="ECO:0000256" key="12">
    <source>
        <dbReference type="ARBA" id="ARBA00048366"/>
    </source>
</evidence>
<evidence type="ECO:0000256" key="8">
    <source>
        <dbReference type="ARBA" id="ARBA00022695"/>
    </source>
</evidence>
<organism evidence="16 17">
    <name type="scientific">Diplogelasinospora grovesii</name>
    <dbReference type="NCBI Taxonomy" id="303347"/>
    <lineage>
        <taxon>Eukaryota</taxon>
        <taxon>Fungi</taxon>
        <taxon>Dikarya</taxon>
        <taxon>Ascomycota</taxon>
        <taxon>Pezizomycotina</taxon>
        <taxon>Sordariomycetes</taxon>
        <taxon>Sordariomycetidae</taxon>
        <taxon>Sordariales</taxon>
        <taxon>Diplogelasinosporaceae</taxon>
        <taxon>Diplogelasinospora</taxon>
    </lineage>
</organism>
<dbReference type="PANTHER" id="PTHR17490">
    <property type="entry name" value="SUA5"/>
    <property type="match status" value="1"/>
</dbReference>
<dbReference type="Pfam" id="PF01300">
    <property type="entry name" value="Sua5_yciO_yrdC"/>
    <property type="match status" value="1"/>
</dbReference>
<dbReference type="PROSITE" id="PS51163">
    <property type="entry name" value="YRDC"/>
    <property type="match status" value="1"/>
</dbReference>
<keyword evidence="8" id="KW-0548">Nucleotidyltransferase</keyword>
<evidence type="ECO:0000313" key="17">
    <source>
        <dbReference type="Proteomes" id="UP001303473"/>
    </source>
</evidence>
<comment type="similarity">
    <text evidence="2">Belongs to the SUA5 family.</text>
</comment>
<evidence type="ECO:0000256" key="5">
    <source>
        <dbReference type="ARBA" id="ARBA00022490"/>
    </source>
</evidence>
<evidence type="ECO:0000256" key="7">
    <source>
        <dbReference type="ARBA" id="ARBA00022694"/>
    </source>
</evidence>
<feature type="compositionally biased region" description="Polar residues" evidence="14">
    <location>
        <begin position="29"/>
        <end position="40"/>
    </location>
</feature>
<protein>
    <recommendedName>
        <fullName evidence="4">Threonylcarbamoyl-AMP synthase</fullName>
        <ecNumber evidence="3">2.7.7.87</ecNumber>
    </recommendedName>
    <alternativeName>
        <fullName evidence="11">L-threonylcarbamoyladenylate synthase</fullName>
    </alternativeName>
</protein>
<dbReference type="GO" id="GO:0003725">
    <property type="term" value="F:double-stranded RNA binding"/>
    <property type="evidence" value="ECO:0007669"/>
    <property type="project" value="InterPro"/>
</dbReference>
<dbReference type="InterPro" id="IPR050156">
    <property type="entry name" value="TC-AMP_synthase_SUA5"/>
</dbReference>
<evidence type="ECO:0000256" key="10">
    <source>
        <dbReference type="ARBA" id="ARBA00022840"/>
    </source>
</evidence>
<dbReference type="PANTHER" id="PTHR17490:SF16">
    <property type="entry name" value="THREONYLCARBAMOYL-AMP SYNTHASE"/>
    <property type="match status" value="1"/>
</dbReference>
<keyword evidence="5" id="KW-0963">Cytoplasm</keyword>
<dbReference type="SUPFAM" id="SSF55821">
    <property type="entry name" value="YrdC/RibB"/>
    <property type="match status" value="1"/>
</dbReference>
<comment type="function">
    <text evidence="13">Required for the formation of a threonylcarbamoyl group on adenosine at position 37 (t(6)A37) in tRNAs that read codons beginning with adenine. Likely catalyzes the conversion of L-threonine, HCO(3)(-)/CO(2) and ATP to give threonylcarbamoyl-AMP (TC-AMP) as the acyladenylate intermediate, with the release of diphosphate. Required for normal translation, by ensuring translation fidelity at the level of codon recognition, appropriate translation initiation selection and maintenance of reading frame. Also involved in telomere replication. Binds to single-stranded telomeric (ssTG) DNA and positively regulates telomere length.</text>
</comment>
<evidence type="ECO:0000256" key="14">
    <source>
        <dbReference type="SAM" id="MobiDB-lite"/>
    </source>
</evidence>
<dbReference type="InterPro" id="IPR006070">
    <property type="entry name" value="Sua5-like_dom"/>
</dbReference>
<evidence type="ECO:0000256" key="1">
    <source>
        <dbReference type="ARBA" id="ARBA00004496"/>
    </source>
</evidence>
<proteinExistence type="inferred from homology"/>
<feature type="region of interest" description="Disordered" evidence="14">
    <location>
        <begin position="29"/>
        <end position="67"/>
    </location>
</feature>
<evidence type="ECO:0000256" key="9">
    <source>
        <dbReference type="ARBA" id="ARBA00022741"/>
    </source>
</evidence>
<name>A0AAN6N6D9_9PEZI</name>
<dbReference type="Gene3D" id="3.40.50.11030">
    <property type="entry name" value="Threonylcarbamoyl-AMP synthase, C-terminal domain"/>
    <property type="match status" value="1"/>
</dbReference>
<dbReference type="AlphaFoldDB" id="A0AAN6N6D9"/>
<dbReference type="Pfam" id="PF03481">
    <property type="entry name" value="Sua5_C"/>
    <property type="match status" value="1"/>
</dbReference>
<dbReference type="InterPro" id="IPR005145">
    <property type="entry name" value="Sua5_C"/>
</dbReference>
<feature type="domain" description="YrdC-like" evidence="15">
    <location>
        <begin position="72"/>
        <end position="278"/>
    </location>
</feature>
<dbReference type="Proteomes" id="UP001303473">
    <property type="component" value="Unassembled WGS sequence"/>
</dbReference>
<feature type="compositionally biased region" description="Basic and acidic residues" evidence="14">
    <location>
        <begin position="45"/>
        <end position="54"/>
    </location>
</feature>
<sequence length="494" mass="52958">MKTRISKINSEQELLGRFAAAAPQIQNGASSLNGMTNGTHHTSHFGKDLERWEVPSDDDAASESEENVKADLAALQEAAQLLRERDIPVAFPTETVYGLGADATRSGAVKGIYAAKGRPSDNPLIVHVCDLTMLRNLLLSTSSSTSSDPIPAVYKPLIDRFWPGPLTILLPNPNSSTQLPPPVLRLAPEVTAGLSTFGCRMPASPLARSLISLTGRPLAAPSANASTRPSPTTAQHVYDDLDGRIELILDGGACQVGVESTVVDGLCTPPVILRPGGISIEELRQCAGWESVEKAYKDQQQHNGSKEVPRAPGMKYKHYSPKAKVILYEQQGGENRKNLVTVEDVTQALNEIGKEEDEKVVVAIVRTRYWPFLGGIKHTAEGQQQNNNSTELNGETAGEGESACEITEIRDAVLTGSEGRMEKAGRILDVNLGKDVGGIARGLFAVLREMDKRGADVIFVEGVAVAGDDKDGRDDGIAAAVMNRLRKAASEIKT</sequence>
<feature type="compositionally biased region" description="Acidic residues" evidence="14">
    <location>
        <begin position="55"/>
        <end position="65"/>
    </location>
</feature>
<evidence type="ECO:0000256" key="13">
    <source>
        <dbReference type="ARBA" id="ARBA00056339"/>
    </source>
</evidence>
<gene>
    <name evidence="16" type="ORF">QBC46DRAFT_387278</name>
</gene>
<keyword evidence="7" id="KW-0819">tRNA processing</keyword>
<dbReference type="InterPro" id="IPR017945">
    <property type="entry name" value="DHBP_synth_RibB-like_a/b_dom"/>
</dbReference>
<comment type="catalytic activity">
    <reaction evidence="12">
        <text>L-threonine + hydrogencarbonate + ATP = L-threonylcarbamoyladenylate + diphosphate + H2O</text>
        <dbReference type="Rhea" id="RHEA:36407"/>
        <dbReference type="ChEBI" id="CHEBI:15377"/>
        <dbReference type="ChEBI" id="CHEBI:17544"/>
        <dbReference type="ChEBI" id="CHEBI:30616"/>
        <dbReference type="ChEBI" id="CHEBI:33019"/>
        <dbReference type="ChEBI" id="CHEBI:57926"/>
        <dbReference type="ChEBI" id="CHEBI:73682"/>
        <dbReference type="EC" id="2.7.7.87"/>
    </reaction>
</comment>
<dbReference type="EMBL" id="MU853807">
    <property type="protein sequence ID" value="KAK3939675.1"/>
    <property type="molecule type" value="Genomic_DNA"/>
</dbReference>
<comment type="caution">
    <text evidence="16">The sequence shown here is derived from an EMBL/GenBank/DDBJ whole genome shotgun (WGS) entry which is preliminary data.</text>
</comment>